<dbReference type="AlphaFoldDB" id="A0A1G7IH24"/>
<dbReference type="EMBL" id="FNBD01000007">
    <property type="protein sequence ID" value="SDF11925.1"/>
    <property type="molecule type" value="Genomic_DNA"/>
</dbReference>
<reference evidence="3" key="1">
    <citation type="submission" date="2016-10" db="EMBL/GenBank/DDBJ databases">
        <authorList>
            <person name="Varghese N."/>
            <person name="Submissions S."/>
        </authorList>
    </citation>
    <scope>NUCLEOTIDE SEQUENCE [LARGE SCALE GENOMIC DNA]</scope>
    <source>
        <strain evidence="3">DSM 24729</strain>
    </source>
</reference>
<evidence type="ECO:0000313" key="3">
    <source>
        <dbReference type="Proteomes" id="UP000182114"/>
    </source>
</evidence>
<evidence type="ECO:0000256" key="1">
    <source>
        <dbReference type="SAM" id="SignalP"/>
    </source>
</evidence>
<name>A0A1G7IH24_9FLAO</name>
<dbReference type="RefSeq" id="WP_025614507.1">
    <property type="nucleotide sequence ID" value="NZ_FNBD01000007.1"/>
</dbReference>
<accession>A0A1G7IH24</accession>
<protein>
    <submittedName>
        <fullName evidence="2">Uncharacterized protein</fullName>
    </submittedName>
</protein>
<keyword evidence="1" id="KW-0732">Signal</keyword>
<organism evidence="2 3">
    <name type="scientific">Cellulophaga baltica</name>
    <dbReference type="NCBI Taxonomy" id="76594"/>
    <lineage>
        <taxon>Bacteria</taxon>
        <taxon>Pseudomonadati</taxon>
        <taxon>Bacteroidota</taxon>
        <taxon>Flavobacteriia</taxon>
        <taxon>Flavobacteriales</taxon>
        <taxon>Flavobacteriaceae</taxon>
        <taxon>Cellulophaga</taxon>
    </lineage>
</organism>
<evidence type="ECO:0000313" key="2">
    <source>
        <dbReference type="EMBL" id="SDF11925.1"/>
    </source>
</evidence>
<keyword evidence="3" id="KW-1185">Reference proteome</keyword>
<feature type="chain" id="PRO_5010227007" evidence="1">
    <location>
        <begin position="20"/>
        <end position="80"/>
    </location>
</feature>
<sequence>MKTILTILFVLFIGLFAQAQDAKVEVKVAAQTESVVLVTPTIETTLNSNETKIARLYMDRNYKVKKELSFYTKAHKSKLA</sequence>
<dbReference type="Proteomes" id="UP000182114">
    <property type="component" value="Unassembled WGS sequence"/>
</dbReference>
<proteinExistence type="predicted"/>
<feature type="signal peptide" evidence="1">
    <location>
        <begin position="1"/>
        <end position="19"/>
    </location>
</feature>
<gene>
    <name evidence="2" type="ORF">SAMN04487992_107242</name>
</gene>